<reference evidence="9" key="1">
    <citation type="journal article" date="2020" name="Stud. Mycol.">
        <title>101 Dothideomycetes genomes: a test case for predicting lifestyles and emergence of pathogens.</title>
        <authorList>
            <person name="Haridas S."/>
            <person name="Albert R."/>
            <person name="Binder M."/>
            <person name="Bloem J."/>
            <person name="Labutti K."/>
            <person name="Salamov A."/>
            <person name="Andreopoulos B."/>
            <person name="Baker S."/>
            <person name="Barry K."/>
            <person name="Bills G."/>
            <person name="Bluhm B."/>
            <person name="Cannon C."/>
            <person name="Castanera R."/>
            <person name="Culley D."/>
            <person name="Daum C."/>
            <person name="Ezra D."/>
            <person name="Gonzalez J."/>
            <person name="Henrissat B."/>
            <person name="Kuo A."/>
            <person name="Liang C."/>
            <person name="Lipzen A."/>
            <person name="Lutzoni F."/>
            <person name="Magnuson J."/>
            <person name="Mondo S."/>
            <person name="Nolan M."/>
            <person name="Ohm R."/>
            <person name="Pangilinan J."/>
            <person name="Park H.-J."/>
            <person name="Ramirez L."/>
            <person name="Alfaro M."/>
            <person name="Sun H."/>
            <person name="Tritt A."/>
            <person name="Yoshinaga Y."/>
            <person name="Zwiers L.-H."/>
            <person name="Turgeon B."/>
            <person name="Goodwin S."/>
            <person name="Spatafora J."/>
            <person name="Crous P."/>
            <person name="Grigoriev I."/>
        </authorList>
    </citation>
    <scope>NUCLEOTIDE SEQUENCE</scope>
    <source>
        <strain evidence="9">CBS 121167</strain>
    </source>
</reference>
<evidence type="ECO:0000256" key="5">
    <source>
        <dbReference type="ARBA" id="ARBA00022729"/>
    </source>
</evidence>
<protein>
    <submittedName>
        <fullName evidence="9">Carbohydrate esterase family 5 protein</fullName>
    </submittedName>
</protein>
<dbReference type="PANTHER" id="PTHR33630:SF9">
    <property type="entry name" value="CUTINASE 4"/>
    <property type="match status" value="1"/>
</dbReference>
<dbReference type="PROSITE" id="PS00931">
    <property type="entry name" value="CUTINASE_2"/>
    <property type="match status" value="1"/>
</dbReference>
<feature type="signal peptide" evidence="8">
    <location>
        <begin position="1"/>
        <end position="20"/>
    </location>
</feature>
<evidence type="ECO:0000313" key="9">
    <source>
        <dbReference type="EMBL" id="KAF2140016.1"/>
    </source>
</evidence>
<dbReference type="GeneID" id="54298319"/>
<dbReference type="AlphaFoldDB" id="A0A6A6B7X5"/>
<comment type="subcellular location">
    <subcellularLocation>
        <location evidence="1">Secreted</location>
    </subcellularLocation>
</comment>
<keyword evidence="7" id="KW-1015">Disulfide bond</keyword>
<accession>A0A6A6B7X5</accession>
<proteinExistence type="inferred from homology"/>
<keyword evidence="4" id="KW-0964">Secreted</keyword>
<evidence type="ECO:0000256" key="6">
    <source>
        <dbReference type="ARBA" id="ARBA00022801"/>
    </source>
</evidence>
<dbReference type="Gene3D" id="3.40.50.1820">
    <property type="entry name" value="alpha/beta hydrolase"/>
    <property type="match status" value="1"/>
</dbReference>
<keyword evidence="10" id="KW-1185">Reference proteome</keyword>
<dbReference type="PANTHER" id="PTHR33630">
    <property type="entry name" value="CUTINASE RV1984C-RELATED-RELATED"/>
    <property type="match status" value="1"/>
</dbReference>
<keyword evidence="5 8" id="KW-0732">Signal</keyword>
<evidence type="ECO:0000256" key="3">
    <source>
        <dbReference type="ARBA" id="ARBA00022487"/>
    </source>
</evidence>
<evidence type="ECO:0000313" key="10">
    <source>
        <dbReference type="Proteomes" id="UP000799438"/>
    </source>
</evidence>
<evidence type="ECO:0000256" key="4">
    <source>
        <dbReference type="ARBA" id="ARBA00022525"/>
    </source>
</evidence>
<comment type="similarity">
    <text evidence="2">Belongs to the cutinase family.</text>
</comment>
<feature type="chain" id="PRO_5025383628" evidence="8">
    <location>
        <begin position="21"/>
        <end position="234"/>
    </location>
</feature>
<keyword evidence="6" id="KW-0378">Hydrolase</keyword>
<gene>
    <name evidence="9" type="ORF">K452DRAFT_289411</name>
</gene>
<dbReference type="EMBL" id="ML995491">
    <property type="protein sequence ID" value="KAF2140016.1"/>
    <property type="molecule type" value="Genomic_DNA"/>
</dbReference>
<evidence type="ECO:0000256" key="7">
    <source>
        <dbReference type="ARBA" id="ARBA00023157"/>
    </source>
</evidence>
<dbReference type="GO" id="GO:0052689">
    <property type="term" value="F:carboxylic ester hydrolase activity"/>
    <property type="evidence" value="ECO:0007669"/>
    <property type="project" value="UniProtKB-KW"/>
</dbReference>
<dbReference type="OrthoDB" id="2586582at2759"/>
<dbReference type="Proteomes" id="UP000799438">
    <property type="component" value="Unassembled WGS sequence"/>
</dbReference>
<evidence type="ECO:0000256" key="2">
    <source>
        <dbReference type="ARBA" id="ARBA00007534"/>
    </source>
</evidence>
<organism evidence="9 10">
    <name type="scientific">Aplosporella prunicola CBS 121167</name>
    <dbReference type="NCBI Taxonomy" id="1176127"/>
    <lineage>
        <taxon>Eukaryota</taxon>
        <taxon>Fungi</taxon>
        <taxon>Dikarya</taxon>
        <taxon>Ascomycota</taxon>
        <taxon>Pezizomycotina</taxon>
        <taxon>Dothideomycetes</taxon>
        <taxon>Dothideomycetes incertae sedis</taxon>
        <taxon>Botryosphaeriales</taxon>
        <taxon>Aplosporellaceae</taxon>
        <taxon>Aplosporella</taxon>
    </lineage>
</organism>
<dbReference type="RefSeq" id="XP_033395729.1">
    <property type="nucleotide sequence ID" value="XM_033540823.1"/>
</dbReference>
<evidence type="ECO:0000256" key="1">
    <source>
        <dbReference type="ARBA" id="ARBA00004613"/>
    </source>
</evidence>
<keyword evidence="3" id="KW-0719">Serine esterase</keyword>
<dbReference type="InterPro" id="IPR043579">
    <property type="entry name" value="CUTINASE_2"/>
</dbReference>
<dbReference type="Pfam" id="PF01083">
    <property type="entry name" value="Cutinase"/>
    <property type="match status" value="1"/>
</dbReference>
<dbReference type="SMART" id="SM01110">
    <property type="entry name" value="Cutinase"/>
    <property type="match status" value="1"/>
</dbReference>
<name>A0A6A6B7X5_9PEZI</name>
<sequence>MPLLLPLLDLFAAAPLSVHARPTDLHTRQTSWSGDCLPVHVMIGRGTTQEYPGSLLSLADLIIQNNKDGADYEDIVYPATFDYTESTAQGYEATISQLTTYASKCPESKVVLLGYSQGAHVTGDALAGGGGGDMGAETDPVSTEIGDHVAAVVWYGDPRHMTGEPYDQGTATAEGLFPRTTAQLANLKTYADRIRSYCDLGDPVCAGGDSLEVHSSYPQSYDEKAAAWVQTKLQ</sequence>
<dbReference type="SUPFAM" id="SSF53474">
    <property type="entry name" value="alpha/beta-Hydrolases"/>
    <property type="match status" value="1"/>
</dbReference>
<dbReference type="InterPro" id="IPR000675">
    <property type="entry name" value="Cutinase/axe"/>
</dbReference>
<dbReference type="InterPro" id="IPR029058">
    <property type="entry name" value="AB_hydrolase_fold"/>
</dbReference>
<dbReference type="GO" id="GO:0005576">
    <property type="term" value="C:extracellular region"/>
    <property type="evidence" value="ECO:0007669"/>
    <property type="project" value="UniProtKB-SubCell"/>
</dbReference>
<evidence type="ECO:0000256" key="8">
    <source>
        <dbReference type="SAM" id="SignalP"/>
    </source>
</evidence>